<dbReference type="GO" id="GO:0016747">
    <property type="term" value="F:acyltransferase activity, transferring groups other than amino-acyl groups"/>
    <property type="evidence" value="ECO:0007669"/>
    <property type="project" value="InterPro"/>
</dbReference>
<evidence type="ECO:0000313" key="3">
    <source>
        <dbReference type="Proteomes" id="UP000177268"/>
    </source>
</evidence>
<dbReference type="Gene3D" id="3.40.630.30">
    <property type="match status" value="1"/>
</dbReference>
<evidence type="ECO:0000259" key="1">
    <source>
        <dbReference type="PROSITE" id="PS51186"/>
    </source>
</evidence>
<organism evidence="2 3">
    <name type="scientific">Candidatus Gottesmanbacteria bacterium RBG_13_45_10</name>
    <dbReference type="NCBI Taxonomy" id="1798370"/>
    <lineage>
        <taxon>Bacteria</taxon>
        <taxon>Candidatus Gottesmaniibacteriota</taxon>
    </lineage>
</organism>
<protein>
    <recommendedName>
        <fullName evidence="1">N-acetyltransferase domain-containing protein</fullName>
    </recommendedName>
</protein>
<sequence>MIRKITKQDIRWIKEKFVERWDSDYVVSLGKIHKPEELDGFIALTENNKTGLVTFQVIGRELEITSMDSFDEHKGIGRDLITAVIDYAKMNNLHRIWLTTTNDNFRAMKFYQKAGLVIVKVHRNALERARQIKPSIPLIGDDGIPLRDEIEFEMIL</sequence>
<dbReference type="CDD" id="cd04301">
    <property type="entry name" value="NAT_SF"/>
    <property type="match status" value="1"/>
</dbReference>
<dbReference type="InterPro" id="IPR016181">
    <property type="entry name" value="Acyl_CoA_acyltransferase"/>
</dbReference>
<dbReference type="SUPFAM" id="SSF55729">
    <property type="entry name" value="Acyl-CoA N-acyltransferases (Nat)"/>
    <property type="match status" value="1"/>
</dbReference>
<feature type="domain" description="N-acetyltransferase" evidence="1">
    <location>
        <begin position="1"/>
        <end position="137"/>
    </location>
</feature>
<dbReference type="AlphaFoldDB" id="A0A1F5ZGY2"/>
<reference evidence="2 3" key="1">
    <citation type="journal article" date="2016" name="Nat. Commun.">
        <title>Thousands of microbial genomes shed light on interconnected biogeochemical processes in an aquifer system.</title>
        <authorList>
            <person name="Anantharaman K."/>
            <person name="Brown C.T."/>
            <person name="Hug L.A."/>
            <person name="Sharon I."/>
            <person name="Castelle C.J."/>
            <person name="Probst A.J."/>
            <person name="Thomas B.C."/>
            <person name="Singh A."/>
            <person name="Wilkins M.J."/>
            <person name="Karaoz U."/>
            <person name="Brodie E.L."/>
            <person name="Williams K.H."/>
            <person name="Hubbard S.S."/>
            <person name="Banfield J.F."/>
        </authorList>
    </citation>
    <scope>NUCLEOTIDE SEQUENCE [LARGE SCALE GENOMIC DNA]</scope>
</reference>
<dbReference type="PROSITE" id="PS51186">
    <property type="entry name" value="GNAT"/>
    <property type="match status" value="1"/>
</dbReference>
<proteinExistence type="predicted"/>
<name>A0A1F5ZGY2_9BACT</name>
<gene>
    <name evidence="2" type="ORF">A2Z00_05200</name>
</gene>
<dbReference type="Pfam" id="PF00583">
    <property type="entry name" value="Acetyltransf_1"/>
    <property type="match status" value="1"/>
</dbReference>
<accession>A0A1F5ZGY2</accession>
<dbReference type="Proteomes" id="UP000177268">
    <property type="component" value="Unassembled WGS sequence"/>
</dbReference>
<dbReference type="STRING" id="1798370.A2Z00_05200"/>
<comment type="caution">
    <text evidence="2">The sequence shown here is derived from an EMBL/GenBank/DDBJ whole genome shotgun (WGS) entry which is preliminary data.</text>
</comment>
<dbReference type="EMBL" id="MFIZ01000024">
    <property type="protein sequence ID" value="OGG11595.1"/>
    <property type="molecule type" value="Genomic_DNA"/>
</dbReference>
<evidence type="ECO:0000313" key="2">
    <source>
        <dbReference type="EMBL" id="OGG11595.1"/>
    </source>
</evidence>
<dbReference type="InterPro" id="IPR000182">
    <property type="entry name" value="GNAT_dom"/>
</dbReference>